<accession>A0A8H3FZ92</accession>
<evidence type="ECO:0000256" key="8">
    <source>
        <dbReference type="SAM" id="Phobius"/>
    </source>
</evidence>
<comment type="similarity">
    <text evidence="2">Belongs to the TMEM208 family.</text>
</comment>
<dbReference type="GO" id="GO:0006624">
    <property type="term" value="P:vacuolar protein processing"/>
    <property type="evidence" value="ECO:0007669"/>
    <property type="project" value="TreeGrafter"/>
</dbReference>
<keyword evidence="10" id="KW-1185">Reference proteome</keyword>
<dbReference type="Proteomes" id="UP000664534">
    <property type="component" value="Unassembled WGS sequence"/>
</dbReference>
<comment type="caution">
    <text evidence="9">The sequence shown here is derived from an EMBL/GenBank/DDBJ whole genome shotgun (WGS) entry which is preliminary data.</text>
</comment>
<feature type="transmembrane region" description="Helical" evidence="8">
    <location>
        <begin position="94"/>
        <end position="112"/>
    </location>
</feature>
<dbReference type="Pfam" id="PF05620">
    <property type="entry name" value="TMEM208_SND2"/>
    <property type="match status" value="1"/>
</dbReference>
<evidence type="ECO:0008006" key="11">
    <source>
        <dbReference type="Google" id="ProtNLM"/>
    </source>
</evidence>
<dbReference type="GO" id="GO:0005789">
    <property type="term" value="C:endoplasmic reticulum membrane"/>
    <property type="evidence" value="ECO:0007669"/>
    <property type="project" value="UniProtKB-SubCell"/>
</dbReference>
<gene>
    <name evidence="9" type="ORF">IMSHALPRED_008996</name>
</gene>
<proteinExistence type="inferred from homology"/>
<evidence type="ECO:0000256" key="1">
    <source>
        <dbReference type="ARBA" id="ARBA00004477"/>
    </source>
</evidence>
<organism evidence="9 10">
    <name type="scientific">Imshaugia aleurites</name>
    <dbReference type="NCBI Taxonomy" id="172621"/>
    <lineage>
        <taxon>Eukaryota</taxon>
        <taxon>Fungi</taxon>
        <taxon>Dikarya</taxon>
        <taxon>Ascomycota</taxon>
        <taxon>Pezizomycotina</taxon>
        <taxon>Lecanoromycetes</taxon>
        <taxon>OSLEUM clade</taxon>
        <taxon>Lecanoromycetidae</taxon>
        <taxon>Lecanorales</taxon>
        <taxon>Lecanorineae</taxon>
        <taxon>Parmeliaceae</taxon>
        <taxon>Imshaugia</taxon>
    </lineage>
</organism>
<dbReference type="AlphaFoldDB" id="A0A8H3FZ92"/>
<protein>
    <recommendedName>
        <fullName evidence="11">DUF788 domain-containing protein</fullName>
    </recommendedName>
</protein>
<keyword evidence="5 8" id="KW-1133">Transmembrane helix</keyword>
<dbReference type="PANTHER" id="PTHR13505:SF7">
    <property type="entry name" value="TRANSMEMBRANE PROTEIN 208"/>
    <property type="match status" value="1"/>
</dbReference>
<dbReference type="InterPro" id="IPR008506">
    <property type="entry name" value="SND2/TMEM208"/>
</dbReference>
<evidence type="ECO:0000313" key="9">
    <source>
        <dbReference type="EMBL" id="CAF9932820.1"/>
    </source>
</evidence>
<name>A0A8H3FZ92_9LECA</name>
<evidence type="ECO:0000256" key="2">
    <source>
        <dbReference type="ARBA" id="ARBA00009950"/>
    </source>
</evidence>
<dbReference type="EMBL" id="CAJPDT010000067">
    <property type="protein sequence ID" value="CAF9932820.1"/>
    <property type="molecule type" value="Genomic_DNA"/>
</dbReference>
<evidence type="ECO:0000313" key="10">
    <source>
        <dbReference type="Proteomes" id="UP000664534"/>
    </source>
</evidence>
<feature type="transmembrane region" description="Helical" evidence="8">
    <location>
        <begin position="21"/>
        <end position="42"/>
    </location>
</feature>
<dbReference type="PANTHER" id="PTHR13505">
    <property type="entry name" value="TRANSMEMBRANE PROTEIN 208"/>
    <property type="match status" value="1"/>
</dbReference>
<feature type="transmembrane region" description="Helical" evidence="8">
    <location>
        <begin position="118"/>
        <end position="138"/>
    </location>
</feature>
<evidence type="ECO:0000256" key="4">
    <source>
        <dbReference type="ARBA" id="ARBA00022824"/>
    </source>
</evidence>
<evidence type="ECO:0000256" key="6">
    <source>
        <dbReference type="ARBA" id="ARBA00023136"/>
    </source>
</evidence>
<feature type="region of interest" description="Disordered" evidence="7">
    <location>
        <begin position="147"/>
        <end position="179"/>
    </location>
</feature>
<reference evidence="9" key="1">
    <citation type="submission" date="2021-03" db="EMBL/GenBank/DDBJ databases">
        <authorList>
            <person name="Tagirdzhanova G."/>
        </authorList>
    </citation>
    <scope>NUCLEOTIDE SEQUENCE</scope>
</reference>
<evidence type="ECO:0000256" key="5">
    <source>
        <dbReference type="ARBA" id="ARBA00022989"/>
    </source>
</evidence>
<evidence type="ECO:0000256" key="7">
    <source>
        <dbReference type="SAM" id="MobiDB-lite"/>
    </source>
</evidence>
<evidence type="ECO:0000256" key="3">
    <source>
        <dbReference type="ARBA" id="ARBA00022692"/>
    </source>
</evidence>
<comment type="subcellular location">
    <subcellularLocation>
        <location evidence="1">Endoplasmic reticulum membrane</location>
        <topology evidence="1">Multi-pass membrane protein</topology>
    </subcellularLocation>
</comment>
<keyword evidence="4" id="KW-0256">Endoplasmic reticulum</keyword>
<keyword evidence="6 8" id="KW-0472">Membrane</keyword>
<feature type="transmembrane region" description="Helical" evidence="8">
    <location>
        <begin position="48"/>
        <end position="65"/>
    </location>
</feature>
<dbReference type="OrthoDB" id="10012212at2759"/>
<keyword evidence="3 8" id="KW-0812">Transmembrane</keyword>
<dbReference type="GO" id="GO:0005773">
    <property type="term" value="C:vacuole"/>
    <property type="evidence" value="ECO:0007669"/>
    <property type="project" value="GOC"/>
</dbReference>
<sequence>MAQKAAKQLAARNTTKLNQAHLISLGNNLFFLLMRLLVYRSTYTRNTLLLWVVLSLPAWVIEFWLEKIGRPKYAENGELKKSGEDLEAKGLTDFMWDLIYWTWACIAAAAMIGNKAWWMYAVVPAYSIWMAATTVIGMRNGMAGMTGQEHGASQDADAGGDSKRQRKLEKRGGQKVQYQ</sequence>